<evidence type="ECO:0000313" key="3">
    <source>
        <dbReference type="Proteomes" id="UP000499080"/>
    </source>
</evidence>
<feature type="region of interest" description="Disordered" evidence="1">
    <location>
        <begin position="153"/>
        <end position="174"/>
    </location>
</feature>
<dbReference type="EMBL" id="BGPR01001202">
    <property type="protein sequence ID" value="GBM48061.1"/>
    <property type="molecule type" value="Genomic_DNA"/>
</dbReference>
<gene>
    <name evidence="2" type="ORF">AVEN_34386_1</name>
</gene>
<comment type="caution">
    <text evidence="2">The sequence shown here is derived from an EMBL/GenBank/DDBJ whole genome shotgun (WGS) entry which is preliminary data.</text>
</comment>
<accession>A0A4Y2G3U7</accession>
<evidence type="ECO:0000256" key="1">
    <source>
        <dbReference type="SAM" id="MobiDB-lite"/>
    </source>
</evidence>
<evidence type="ECO:0000313" key="2">
    <source>
        <dbReference type="EMBL" id="GBM48061.1"/>
    </source>
</evidence>
<dbReference type="Proteomes" id="UP000499080">
    <property type="component" value="Unassembled WGS sequence"/>
</dbReference>
<proteinExistence type="predicted"/>
<protein>
    <submittedName>
        <fullName evidence="2">Uncharacterized protein</fullName>
    </submittedName>
</protein>
<sequence>MEDCKSSDLSDINAEIYPGRCEGSIPSDVEKPKTKKRKRGRNEDDELIEVLKKKLPRKQILLKKQKMRIGTSSSRFYRKLEKLLMKGNKLRSDIILVIATAQRPDYQQWPSHGGSLAPYLFLQPTQNTPSSSYPSSIIHQSVLSQQDPLHRFSRQQNMPNPHQNSTSPSSALSTNSLHSWKVNVLFE</sequence>
<dbReference type="AlphaFoldDB" id="A0A4Y2G3U7"/>
<dbReference type="OrthoDB" id="6616165at2759"/>
<feature type="compositionally biased region" description="Polar residues" evidence="1">
    <location>
        <begin position="154"/>
        <end position="163"/>
    </location>
</feature>
<feature type="region of interest" description="Disordered" evidence="1">
    <location>
        <begin position="23"/>
        <end position="43"/>
    </location>
</feature>
<organism evidence="2 3">
    <name type="scientific">Araneus ventricosus</name>
    <name type="common">Orbweaver spider</name>
    <name type="synonym">Epeira ventricosa</name>
    <dbReference type="NCBI Taxonomy" id="182803"/>
    <lineage>
        <taxon>Eukaryota</taxon>
        <taxon>Metazoa</taxon>
        <taxon>Ecdysozoa</taxon>
        <taxon>Arthropoda</taxon>
        <taxon>Chelicerata</taxon>
        <taxon>Arachnida</taxon>
        <taxon>Araneae</taxon>
        <taxon>Araneomorphae</taxon>
        <taxon>Entelegynae</taxon>
        <taxon>Araneoidea</taxon>
        <taxon>Araneidae</taxon>
        <taxon>Araneus</taxon>
    </lineage>
</organism>
<reference evidence="2 3" key="1">
    <citation type="journal article" date="2019" name="Sci. Rep.">
        <title>Orb-weaving spider Araneus ventricosus genome elucidates the spidroin gene catalogue.</title>
        <authorList>
            <person name="Kono N."/>
            <person name="Nakamura H."/>
            <person name="Ohtoshi R."/>
            <person name="Moran D.A.P."/>
            <person name="Shinohara A."/>
            <person name="Yoshida Y."/>
            <person name="Fujiwara M."/>
            <person name="Mori M."/>
            <person name="Tomita M."/>
            <person name="Arakawa K."/>
        </authorList>
    </citation>
    <scope>NUCLEOTIDE SEQUENCE [LARGE SCALE GENOMIC DNA]</scope>
</reference>
<feature type="compositionally biased region" description="Low complexity" evidence="1">
    <location>
        <begin position="164"/>
        <end position="174"/>
    </location>
</feature>
<name>A0A4Y2G3U7_ARAVE</name>
<keyword evidence="3" id="KW-1185">Reference proteome</keyword>